<dbReference type="RefSeq" id="WP_160848566.1">
    <property type="nucleotide sequence ID" value="NZ_WMEQ01000008.1"/>
</dbReference>
<dbReference type="SUPFAM" id="SSF55729">
    <property type="entry name" value="Acyl-CoA N-acyltransferases (Nat)"/>
    <property type="match status" value="1"/>
</dbReference>
<feature type="domain" description="N-acetyltransferase" evidence="1">
    <location>
        <begin position="1"/>
        <end position="155"/>
    </location>
</feature>
<dbReference type="Proteomes" id="UP000468638">
    <property type="component" value="Unassembled WGS sequence"/>
</dbReference>
<keyword evidence="2" id="KW-0808">Transferase</keyword>
<name>A0A6I4ZYK2_9BACI</name>
<dbReference type="Pfam" id="PF13527">
    <property type="entry name" value="Acetyltransf_9"/>
    <property type="match status" value="1"/>
</dbReference>
<dbReference type="EMBL" id="WMEQ01000008">
    <property type="protein sequence ID" value="MYL34264.1"/>
    <property type="molecule type" value="Genomic_DNA"/>
</dbReference>
<dbReference type="GO" id="GO:0016747">
    <property type="term" value="F:acyltransferase activity, transferring groups other than amino-acyl groups"/>
    <property type="evidence" value="ECO:0007669"/>
    <property type="project" value="InterPro"/>
</dbReference>
<dbReference type="PROSITE" id="PS51186">
    <property type="entry name" value="GNAT"/>
    <property type="match status" value="1"/>
</dbReference>
<reference evidence="2 3" key="1">
    <citation type="submission" date="2019-11" db="EMBL/GenBank/DDBJ databases">
        <title>Genome sequences of 17 halophilic strains isolated from different environments.</title>
        <authorList>
            <person name="Furrow R.E."/>
        </authorList>
    </citation>
    <scope>NUCLEOTIDE SEQUENCE [LARGE SCALE GENOMIC DNA]</scope>
    <source>
        <strain evidence="2 3">22514_16_FS</strain>
    </source>
</reference>
<evidence type="ECO:0000259" key="1">
    <source>
        <dbReference type="PROSITE" id="PS51186"/>
    </source>
</evidence>
<dbReference type="CDD" id="cd04301">
    <property type="entry name" value="NAT_SF"/>
    <property type="match status" value="1"/>
</dbReference>
<dbReference type="Gene3D" id="3.40.630.30">
    <property type="match status" value="2"/>
</dbReference>
<comment type="caution">
    <text evidence="2">The sequence shown here is derived from an EMBL/GenBank/DDBJ whole genome shotgun (WGS) entry which is preliminary data.</text>
</comment>
<evidence type="ECO:0000313" key="2">
    <source>
        <dbReference type="EMBL" id="MYL34264.1"/>
    </source>
</evidence>
<dbReference type="OrthoDB" id="5570877at2"/>
<evidence type="ECO:0000313" key="3">
    <source>
        <dbReference type="Proteomes" id="UP000468638"/>
    </source>
</evidence>
<organism evidence="2 3">
    <name type="scientific">Pontibacillus yanchengensis</name>
    <dbReference type="NCBI Taxonomy" id="462910"/>
    <lineage>
        <taxon>Bacteria</taxon>
        <taxon>Bacillati</taxon>
        <taxon>Bacillota</taxon>
        <taxon>Bacilli</taxon>
        <taxon>Bacillales</taxon>
        <taxon>Bacillaceae</taxon>
        <taxon>Pontibacillus</taxon>
    </lineage>
</organism>
<accession>A0A6I4ZYK2</accession>
<dbReference type="AlphaFoldDB" id="A0A6I4ZYK2"/>
<gene>
    <name evidence="2" type="ORF">GLW05_11710</name>
</gene>
<dbReference type="InterPro" id="IPR016181">
    <property type="entry name" value="Acyl_CoA_acyltransferase"/>
</dbReference>
<proteinExistence type="predicted"/>
<protein>
    <submittedName>
        <fullName evidence="2">GNAT family N-acetyltransferase</fullName>
    </submittedName>
</protein>
<dbReference type="InterPro" id="IPR000182">
    <property type="entry name" value="GNAT_dom"/>
</dbReference>
<sequence length="345" mass="40447">MPIRTYQPGDENQIQSLFKKVFGTSRSMELWQWKFLQHPNASNPWILLYEEDGSVLGHISLWVSYAWVHGEKQPIGLRIDTMVDPDARGKGIYQKLNETLIKEAKKRGIVYLYGFPAPKAKDLFLRYTHASHLLDVPRYIYVQKPIALLSSKIAPLKALRPLDRVALQFQQKKFRQKNQESFTIKEISTFDQSFDQLAERTKHHATVHLVRDAAYLNWRYIKHPNHNYKMLALYERGELKGYIVFRVEPKEDREFRNGYIVDWLAEDDDTYWQVLLQQAMVRMKEADVVQTWAMPKAHSTTLLANNKFMHKDSPMPLVGKELTVQHIELNNPDAWYITPGDIDSF</sequence>